<sequence length="113" mass="12344">MRQSTLERLRPACQRAPPPAYAPPSTANPAAARIAELEALVAALTRTLDESESARTAAEATSRALHARLGAVEGVTAGVVELADLEARAAVLDARLAVVKRRVRPRWWRRLWR</sequence>
<feature type="region of interest" description="Disordered" evidence="1">
    <location>
        <begin position="1"/>
        <end position="29"/>
    </location>
</feature>
<dbReference type="EMBL" id="CP086718">
    <property type="protein sequence ID" value="WOO84037.1"/>
    <property type="molecule type" value="Genomic_DNA"/>
</dbReference>
<evidence type="ECO:0000313" key="2">
    <source>
        <dbReference type="EMBL" id="WOO84037.1"/>
    </source>
</evidence>
<evidence type="ECO:0000313" key="3">
    <source>
        <dbReference type="Proteomes" id="UP000827549"/>
    </source>
</evidence>
<feature type="compositionally biased region" description="Basic and acidic residues" evidence="1">
    <location>
        <begin position="1"/>
        <end position="10"/>
    </location>
</feature>
<dbReference type="GeneID" id="87810731"/>
<organism evidence="2 3">
    <name type="scientific">Vanrija pseudolonga</name>
    <dbReference type="NCBI Taxonomy" id="143232"/>
    <lineage>
        <taxon>Eukaryota</taxon>
        <taxon>Fungi</taxon>
        <taxon>Dikarya</taxon>
        <taxon>Basidiomycota</taxon>
        <taxon>Agaricomycotina</taxon>
        <taxon>Tremellomycetes</taxon>
        <taxon>Trichosporonales</taxon>
        <taxon>Trichosporonaceae</taxon>
        <taxon>Vanrija</taxon>
    </lineage>
</organism>
<dbReference type="AlphaFoldDB" id="A0AAF0YCQ4"/>
<dbReference type="Proteomes" id="UP000827549">
    <property type="component" value="Chromosome 5"/>
</dbReference>
<protein>
    <submittedName>
        <fullName evidence="2">Uncharacterized protein</fullName>
    </submittedName>
</protein>
<dbReference type="RefSeq" id="XP_062630063.1">
    <property type="nucleotide sequence ID" value="XM_062774079.1"/>
</dbReference>
<keyword evidence="3" id="KW-1185">Reference proteome</keyword>
<accession>A0AAF0YCQ4</accession>
<reference evidence="2" key="1">
    <citation type="submission" date="2023-10" db="EMBL/GenBank/DDBJ databases">
        <authorList>
            <person name="Noh H."/>
        </authorList>
    </citation>
    <scope>NUCLEOTIDE SEQUENCE</scope>
    <source>
        <strain evidence="2">DUCC4014</strain>
    </source>
</reference>
<gene>
    <name evidence="2" type="ORF">LOC62_05G007559</name>
</gene>
<evidence type="ECO:0000256" key="1">
    <source>
        <dbReference type="SAM" id="MobiDB-lite"/>
    </source>
</evidence>
<name>A0AAF0YCQ4_9TREE</name>
<proteinExistence type="predicted"/>